<feature type="domain" description="Ubiquitin-like protease family profile" evidence="6">
    <location>
        <begin position="1080"/>
        <end position="1252"/>
    </location>
</feature>
<gene>
    <name evidence="7" type="ORF">CLUP02_00936</name>
</gene>
<keyword evidence="4" id="KW-0788">Thiol protease</keyword>
<evidence type="ECO:0000313" key="8">
    <source>
        <dbReference type="Proteomes" id="UP000830671"/>
    </source>
</evidence>
<dbReference type="EMBL" id="CP019471">
    <property type="protein sequence ID" value="UQC74288.1"/>
    <property type="molecule type" value="Genomic_DNA"/>
</dbReference>
<accession>A0A9Q8W833</accession>
<evidence type="ECO:0000259" key="6">
    <source>
        <dbReference type="PROSITE" id="PS50600"/>
    </source>
</evidence>
<evidence type="ECO:0000256" key="5">
    <source>
        <dbReference type="SAM" id="MobiDB-lite"/>
    </source>
</evidence>
<feature type="compositionally biased region" description="Polar residues" evidence="5">
    <location>
        <begin position="15"/>
        <end position="25"/>
    </location>
</feature>
<dbReference type="InterPro" id="IPR038765">
    <property type="entry name" value="Papain-like_cys_pep_sf"/>
</dbReference>
<keyword evidence="8" id="KW-1185">Reference proteome</keyword>
<dbReference type="GO" id="GO:0016926">
    <property type="term" value="P:protein desumoylation"/>
    <property type="evidence" value="ECO:0007669"/>
    <property type="project" value="TreeGrafter"/>
</dbReference>
<dbReference type="Pfam" id="PF02902">
    <property type="entry name" value="Peptidase_C48"/>
    <property type="match status" value="1"/>
</dbReference>
<name>A0A9Q8W833_9PEZI</name>
<dbReference type="Gene3D" id="3.40.395.10">
    <property type="entry name" value="Adenoviral Proteinase, Chain A"/>
    <property type="match status" value="1"/>
</dbReference>
<reference evidence="7" key="1">
    <citation type="journal article" date="2021" name="Mol. Plant Microbe Interact.">
        <title>Complete Genome Sequence of the Plant-Pathogenic Fungus Colletotrichum lupini.</title>
        <authorList>
            <person name="Baroncelli R."/>
            <person name="Pensec F."/>
            <person name="Da Lio D."/>
            <person name="Boufleur T."/>
            <person name="Vicente I."/>
            <person name="Sarrocco S."/>
            <person name="Picot A."/>
            <person name="Baraldi E."/>
            <person name="Sukno S."/>
            <person name="Thon M."/>
            <person name="Le Floch G."/>
        </authorList>
    </citation>
    <scope>NUCLEOTIDE SEQUENCE</scope>
    <source>
        <strain evidence="7">IMI 504893</strain>
    </source>
</reference>
<protein>
    <submittedName>
        <fullName evidence="7">Ulp1 protease family protein</fullName>
    </submittedName>
</protein>
<feature type="region of interest" description="Disordered" evidence="5">
    <location>
        <begin position="322"/>
        <end position="370"/>
    </location>
</feature>
<dbReference type="GO" id="GO:0016929">
    <property type="term" value="F:deSUMOylase activity"/>
    <property type="evidence" value="ECO:0007669"/>
    <property type="project" value="TreeGrafter"/>
</dbReference>
<feature type="compositionally biased region" description="Basic residues" evidence="5">
    <location>
        <begin position="852"/>
        <end position="861"/>
    </location>
</feature>
<dbReference type="SUPFAM" id="SSF54001">
    <property type="entry name" value="Cysteine proteinases"/>
    <property type="match status" value="1"/>
</dbReference>
<dbReference type="PANTHER" id="PTHR12606">
    <property type="entry name" value="SENTRIN/SUMO-SPECIFIC PROTEASE"/>
    <property type="match status" value="1"/>
</dbReference>
<evidence type="ECO:0000256" key="2">
    <source>
        <dbReference type="ARBA" id="ARBA00022670"/>
    </source>
</evidence>
<dbReference type="PANTHER" id="PTHR12606:SF141">
    <property type="entry name" value="GH15225P-RELATED"/>
    <property type="match status" value="1"/>
</dbReference>
<feature type="compositionally biased region" description="Polar residues" evidence="5">
    <location>
        <begin position="322"/>
        <end position="338"/>
    </location>
</feature>
<dbReference type="GeneID" id="73334992"/>
<keyword evidence="3" id="KW-0378">Hydrolase</keyword>
<evidence type="ECO:0000256" key="4">
    <source>
        <dbReference type="ARBA" id="ARBA00022807"/>
    </source>
</evidence>
<feature type="region of interest" description="Disordered" evidence="5">
    <location>
        <begin position="419"/>
        <end position="438"/>
    </location>
</feature>
<feature type="compositionally biased region" description="Low complexity" evidence="5">
    <location>
        <begin position="353"/>
        <end position="368"/>
    </location>
</feature>
<dbReference type="KEGG" id="clup:CLUP02_00936"/>
<dbReference type="InterPro" id="IPR003653">
    <property type="entry name" value="Peptidase_C48_C"/>
</dbReference>
<dbReference type="GO" id="GO:0005634">
    <property type="term" value="C:nucleus"/>
    <property type="evidence" value="ECO:0007669"/>
    <property type="project" value="TreeGrafter"/>
</dbReference>
<feature type="region of interest" description="Disordered" evidence="5">
    <location>
        <begin position="903"/>
        <end position="939"/>
    </location>
</feature>
<dbReference type="PROSITE" id="PS50600">
    <property type="entry name" value="ULP_PROTEASE"/>
    <property type="match status" value="1"/>
</dbReference>
<evidence type="ECO:0000313" key="7">
    <source>
        <dbReference type="EMBL" id="UQC74288.1"/>
    </source>
</evidence>
<feature type="compositionally biased region" description="Acidic residues" evidence="5">
    <location>
        <begin position="343"/>
        <end position="352"/>
    </location>
</feature>
<feature type="compositionally biased region" description="Polar residues" evidence="5">
    <location>
        <begin position="419"/>
        <end position="432"/>
    </location>
</feature>
<sequence length="1292" mass="143039">MLSTSSSSLAPSKLTNMASDRQQIPSRRGFLPNPQKVADFFDPLRHRREKPPEIEKPRTYRPSPIQTALVNSLANPGLNHHGPLFGTNATQQLTAYPQATNNPHTFHTQVPFAHSPIAQTEHQKAQKAQHLTDATVKKAGESSGSVNTVHSPHRDREPLRGILKKGPALFTRSSGPTSSSLFTPAAAKVKRLRFRAQARSAGLGPSKNRKYNRFPAEDPFIRQPPIKATPFPKSQQSAYLRPATTLWRPAPKAFDFSATLRHQPTLHKPSPASHVAAYRARRRRLKDLVIQREGRIDLFGPKGPILKPAQRIQGFHTTIGSVSTRKCSQPSSSFHLCNSNSEAESESEDTESSLEPASESSSPSVVPPGAWFFSPGQRTTIITPNESTLIEVNDGSATRRIFVRGSCQKTITVQSIEQESRALNQGSPITTPTRKRPAEDSEFDLILANATDGKEPLQEPLANARGAAVLDSNEEDRPRAYTNWLTNIMTSVRGTVTKVSNSIVGYVYPRNNHLIAVERLSRGQQNGNTGTKRIRLEVVDDFADESFTPNAEPSKINLVWVDESTRIAYWHHIAPLVRTLRSICHRIEKRRSQSREGSPITRLDDQTQEQQIYVLGPYLDTFRQTAWIVESVYSHTFLAGLKTNFKVPQSVMDYTFSPEENFAITVAQCLFEHFPEECNPVLVEAGVSRRIIKGLSADLAALASRKPMPGLVQRAGIVGKVMKFFRGRESFGIEVSEDPISRIDIAMPGSFPDFQTNNEVLVEAEPSIKAPDERQILPAQEIIKPGSYYPPARTTEAYTFVKDQLADIASQRRATYKNAPPGIISDDLACNPSPISVLKRDNHSPASLKRLQKSRGLKRVHFSPSAKQPTPSPAKSRGFLSRIFGSPTVSGSPLGRHVVDASHLSDSQVDGSSDDPYTAMPNRYSDATPKSDDVSEESDSEKIAARCHPQLLEHLNKSLNGLEAKGFFAKDEPQDLPSSPSSLLTPPTLAGLTISDDKEEELEDLSLALQLLLDVDEARRREEEEKKARQAREERLLKTGGLRAPQRPLVTSLPAEWVEKVQATMQANPSLTLATTAESVPLKKHDFAMVVPPTVWLNDEIVNGALQWLDRYVNVAAGAVDVKAPNRVCVAMGSFFYKRLEENGVQNTERALRRYGINKNNFLNLETILMPICKNNHWTLLVIRPKKRTVSHMDSFNPAGSSTHTTRALNWVQAFLGGDYKASEWKVVIHEAPIQTNGYDCGVFTITNGMCLALGLNAIDAYSGEDLPEQRLRIAGMLLNKGFSGEFDLADL</sequence>
<comment type="similarity">
    <text evidence="1">Belongs to the peptidase C48 family.</text>
</comment>
<feature type="region of interest" description="Disordered" evidence="5">
    <location>
        <begin position="138"/>
        <end position="159"/>
    </location>
</feature>
<evidence type="ECO:0000256" key="3">
    <source>
        <dbReference type="ARBA" id="ARBA00022801"/>
    </source>
</evidence>
<dbReference type="RefSeq" id="XP_049135939.1">
    <property type="nucleotide sequence ID" value="XM_049279982.1"/>
</dbReference>
<feature type="compositionally biased region" description="Low complexity" evidence="5">
    <location>
        <begin position="1"/>
        <end position="14"/>
    </location>
</feature>
<evidence type="ECO:0000256" key="1">
    <source>
        <dbReference type="ARBA" id="ARBA00005234"/>
    </source>
</evidence>
<proteinExistence type="inferred from homology"/>
<dbReference type="GO" id="GO:0006508">
    <property type="term" value="P:proteolysis"/>
    <property type="evidence" value="ECO:0007669"/>
    <property type="project" value="UniProtKB-KW"/>
</dbReference>
<feature type="region of interest" description="Disordered" evidence="5">
    <location>
        <begin position="1"/>
        <end position="60"/>
    </location>
</feature>
<dbReference type="Proteomes" id="UP000830671">
    <property type="component" value="Chromosome 1"/>
</dbReference>
<keyword evidence="2 7" id="KW-0645">Protease</keyword>
<feature type="region of interest" description="Disordered" evidence="5">
    <location>
        <begin position="852"/>
        <end position="881"/>
    </location>
</feature>
<organism evidence="7 8">
    <name type="scientific">Colletotrichum lupini</name>
    <dbReference type="NCBI Taxonomy" id="145971"/>
    <lineage>
        <taxon>Eukaryota</taxon>
        <taxon>Fungi</taxon>
        <taxon>Dikarya</taxon>
        <taxon>Ascomycota</taxon>
        <taxon>Pezizomycotina</taxon>
        <taxon>Sordariomycetes</taxon>
        <taxon>Hypocreomycetidae</taxon>
        <taxon>Glomerellales</taxon>
        <taxon>Glomerellaceae</taxon>
        <taxon>Colletotrichum</taxon>
        <taxon>Colletotrichum acutatum species complex</taxon>
    </lineage>
</organism>